<dbReference type="Proteomes" id="UP001168528">
    <property type="component" value="Unassembled WGS sequence"/>
</dbReference>
<keyword evidence="1" id="KW-0472">Membrane</keyword>
<proteinExistence type="predicted"/>
<keyword evidence="1" id="KW-1133">Transmembrane helix</keyword>
<reference evidence="2" key="1">
    <citation type="submission" date="2023-07" db="EMBL/GenBank/DDBJ databases">
        <title>The genome sequence of Rhodocytophaga aerolata KACC 12507.</title>
        <authorList>
            <person name="Zhang X."/>
        </authorList>
    </citation>
    <scope>NUCLEOTIDE SEQUENCE</scope>
    <source>
        <strain evidence="2">KACC 12507</strain>
    </source>
</reference>
<feature type="transmembrane region" description="Helical" evidence="1">
    <location>
        <begin position="196"/>
        <end position="218"/>
    </location>
</feature>
<keyword evidence="1" id="KW-0812">Transmembrane</keyword>
<sequence>MLQLDLRKELEATRAVSVLPTEVSTMDEAIEGLLEHANVDTYLMGQKRLEKRRHLLQTAYTEEQIRAICIKYRLRCLPVDMFKGRMDEQVPQKKSAFELNYTEAMQEEVQQEEYRLLAPSEMFRLTTVDRDPLLLYRYIFNGTYYYQLVHQWGGDLSKWRAVIHFPLRSAKHLVSCCLLFWLVIMLAMSANIGISILANVSVTAILLSSLTIFSASMFKSDDGSYQTSDKQWNSEFEW</sequence>
<dbReference type="EMBL" id="JAUKPO010000039">
    <property type="protein sequence ID" value="MDO1450949.1"/>
    <property type="molecule type" value="Genomic_DNA"/>
</dbReference>
<evidence type="ECO:0000313" key="2">
    <source>
        <dbReference type="EMBL" id="MDO1450949.1"/>
    </source>
</evidence>
<organism evidence="2 3">
    <name type="scientific">Rhodocytophaga aerolata</name>
    <dbReference type="NCBI Taxonomy" id="455078"/>
    <lineage>
        <taxon>Bacteria</taxon>
        <taxon>Pseudomonadati</taxon>
        <taxon>Bacteroidota</taxon>
        <taxon>Cytophagia</taxon>
        <taxon>Cytophagales</taxon>
        <taxon>Rhodocytophagaceae</taxon>
        <taxon>Rhodocytophaga</taxon>
    </lineage>
</organism>
<dbReference type="RefSeq" id="WP_302041749.1">
    <property type="nucleotide sequence ID" value="NZ_JAUKPO010000039.1"/>
</dbReference>
<gene>
    <name evidence="2" type="ORF">Q0590_32040</name>
</gene>
<protein>
    <submittedName>
        <fullName evidence="2">Uncharacterized protein</fullName>
    </submittedName>
</protein>
<name>A0ABT8RG41_9BACT</name>
<accession>A0ABT8RG41</accession>
<evidence type="ECO:0000256" key="1">
    <source>
        <dbReference type="SAM" id="Phobius"/>
    </source>
</evidence>
<feature type="transmembrane region" description="Helical" evidence="1">
    <location>
        <begin position="173"/>
        <end position="190"/>
    </location>
</feature>
<comment type="caution">
    <text evidence="2">The sequence shown here is derived from an EMBL/GenBank/DDBJ whole genome shotgun (WGS) entry which is preliminary data.</text>
</comment>
<keyword evidence="3" id="KW-1185">Reference proteome</keyword>
<evidence type="ECO:0000313" key="3">
    <source>
        <dbReference type="Proteomes" id="UP001168528"/>
    </source>
</evidence>